<feature type="chain" id="PRO_5022848057" evidence="1">
    <location>
        <begin position="20"/>
        <end position="183"/>
    </location>
</feature>
<dbReference type="RefSeq" id="WP_148452534.1">
    <property type="nucleotide sequence ID" value="NZ_VSFC01000009.1"/>
</dbReference>
<dbReference type="Proteomes" id="UP000324550">
    <property type="component" value="Unassembled WGS sequence"/>
</dbReference>
<proteinExistence type="predicted"/>
<gene>
    <name evidence="2" type="ORF">FVF61_01510</name>
</gene>
<sequence length="183" mass="19716">MKSKLILLIAFLSTLSVVAQQAINYKALIKDNLGNVMANQSVTIQFTILEGEAATNVYQENHTVNTDANGIVIVNIGEGTTSDNFSNINWNRNEHFLNVQIDIGSGLTDMGTTQFMAVPYALSAGNVSGLEVLDEGNGIGWRFIGRNEANYGNIGLNAADFSYSDFVSNIYGATGNYSTSMVI</sequence>
<keyword evidence="1" id="KW-0732">Signal</keyword>
<dbReference type="Gene3D" id="2.60.40.10">
    <property type="entry name" value="Immunoglobulins"/>
    <property type="match status" value="1"/>
</dbReference>
<keyword evidence="3" id="KW-1185">Reference proteome</keyword>
<name>A0A5D0GNR3_9FLAO</name>
<dbReference type="InterPro" id="IPR013783">
    <property type="entry name" value="Ig-like_fold"/>
</dbReference>
<feature type="signal peptide" evidence="1">
    <location>
        <begin position="1"/>
        <end position="19"/>
    </location>
</feature>
<dbReference type="OrthoDB" id="1488700at2"/>
<dbReference type="InterPro" id="IPR008964">
    <property type="entry name" value="Invasin/intimin_cell_adhesion"/>
</dbReference>
<evidence type="ECO:0000313" key="3">
    <source>
        <dbReference type="Proteomes" id="UP000324550"/>
    </source>
</evidence>
<dbReference type="SUPFAM" id="SSF49373">
    <property type="entry name" value="Invasin/intimin cell-adhesion fragments"/>
    <property type="match status" value="1"/>
</dbReference>
<protein>
    <submittedName>
        <fullName evidence="2">Uncharacterized protein</fullName>
    </submittedName>
</protein>
<reference evidence="2 3" key="1">
    <citation type="submission" date="2019-08" db="EMBL/GenBank/DDBJ databases">
        <title>Formosa sediminis sp. nov., isolated from marine sediment.</title>
        <authorList>
            <person name="Cao W.R."/>
        </authorList>
    </citation>
    <scope>NUCLEOTIDE SEQUENCE [LARGE SCALE GENOMIC DNA]</scope>
    <source>
        <strain evidence="2 3">1494</strain>
    </source>
</reference>
<accession>A0A5D0GNR3</accession>
<organism evidence="2 3">
    <name type="scientific">Formosa maritima</name>
    <dbReference type="NCBI Taxonomy" id="2592046"/>
    <lineage>
        <taxon>Bacteria</taxon>
        <taxon>Pseudomonadati</taxon>
        <taxon>Bacteroidota</taxon>
        <taxon>Flavobacteriia</taxon>
        <taxon>Flavobacteriales</taxon>
        <taxon>Flavobacteriaceae</taxon>
        <taxon>Formosa</taxon>
    </lineage>
</organism>
<evidence type="ECO:0000313" key="2">
    <source>
        <dbReference type="EMBL" id="TYA59317.1"/>
    </source>
</evidence>
<dbReference type="AlphaFoldDB" id="A0A5D0GNR3"/>
<evidence type="ECO:0000256" key="1">
    <source>
        <dbReference type="SAM" id="SignalP"/>
    </source>
</evidence>
<comment type="caution">
    <text evidence="2">The sequence shown here is derived from an EMBL/GenBank/DDBJ whole genome shotgun (WGS) entry which is preliminary data.</text>
</comment>
<dbReference type="EMBL" id="VSFC01000009">
    <property type="protein sequence ID" value="TYA59317.1"/>
    <property type="molecule type" value="Genomic_DNA"/>
</dbReference>